<evidence type="ECO:0000313" key="2">
    <source>
        <dbReference type="EMBL" id="MBO8483521.1"/>
    </source>
</evidence>
<evidence type="ECO:0000313" key="3">
    <source>
        <dbReference type="Proteomes" id="UP000725002"/>
    </source>
</evidence>
<reference evidence="2" key="2">
    <citation type="journal article" date="2021" name="PeerJ">
        <title>Extensive microbial diversity within the chicken gut microbiome revealed by metagenomics and culture.</title>
        <authorList>
            <person name="Gilroy R."/>
            <person name="Ravi A."/>
            <person name="Getino M."/>
            <person name="Pursley I."/>
            <person name="Horton D.L."/>
            <person name="Alikhan N.F."/>
            <person name="Baker D."/>
            <person name="Gharbi K."/>
            <person name="Hall N."/>
            <person name="Watson M."/>
            <person name="Adriaenssens E.M."/>
            <person name="Foster-Nyarko E."/>
            <person name="Jarju S."/>
            <person name="Secka A."/>
            <person name="Antonio M."/>
            <person name="Oren A."/>
            <person name="Chaudhuri R.R."/>
            <person name="La Ragione R."/>
            <person name="Hildebrand F."/>
            <person name="Pallen M.J."/>
        </authorList>
    </citation>
    <scope>NUCLEOTIDE SEQUENCE</scope>
    <source>
        <strain evidence="2">G3-8215</strain>
    </source>
</reference>
<sequence length="260" mass="28778">MKTIVRHILALSLIALMAVCLATALGTSAAKKEALTCTGLEVTIKDSLENNFVSVSDIRKYLDSESGGYIGQKLGSIDLVKMERIIDGKSAVLKSEAYVTKDGMLNISVTQRRPAVRFQSKDGGFYADKEGYIFPLQKNYTAYVPVVDGAVPVTVPDSYKGEAGSEKEKKWIQDIISLVDYMDKSGVWAENIVQITVRDNGDLVLVPRQGKEKFLFGKPDNIEDKFSRMEKYYTGIVPAKGEGYYSTVNVKYNGQIVCRK</sequence>
<evidence type="ECO:0000256" key="1">
    <source>
        <dbReference type="SAM" id="SignalP"/>
    </source>
</evidence>
<name>A0A940II90_9BACT</name>
<keyword evidence="1" id="KW-0732">Signal</keyword>
<evidence type="ECO:0008006" key="4">
    <source>
        <dbReference type="Google" id="ProtNLM"/>
    </source>
</evidence>
<dbReference type="AlphaFoldDB" id="A0A940II90"/>
<proteinExistence type="predicted"/>
<feature type="chain" id="PRO_5037391350" description="Cell division protein FtsQ" evidence="1">
    <location>
        <begin position="25"/>
        <end position="260"/>
    </location>
</feature>
<comment type="caution">
    <text evidence="2">The sequence shown here is derived from an EMBL/GenBank/DDBJ whole genome shotgun (WGS) entry which is preliminary data.</text>
</comment>
<protein>
    <recommendedName>
        <fullName evidence="4">Cell division protein FtsQ</fullName>
    </recommendedName>
</protein>
<dbReference type="EMBL" id="JADILV010000036">
    <property type="protein sequence ID" value="MBO8483521.1"/>
    <property type="molecule type" value="Genomic_DNA"/>
</dbReference>
<accession>A0A940II90</accession>
<reference evidence="2" key="1">
    <citation type="submission" date="2020-10" db="EMBL/GenBank/DDBJ databases">
        <authorList>
            <person name="Gilroy R."/>
        </authorList>
    </citation>
    <scope>NUCLEOTIDE SEQUENCE</scope>
    <source>
        <strain evidence="2">G3-8215</strain>
    </source>
</reference>
<feature type="signal peptide" evidence="1">
    <location>
        <begin position="1"/>
        <end position="24"/>
    </location>
</feature>
<organism evidence="2 3">
    <name type="scientific">Candidatus Cryptobacteroides avicola</name>
    <dbReference type="NCBI Taxonomy" id="2840757"/>
    <lineage>
        <taxon>Bacteria</taxon>
        <taxon>Pseudomonadati</taxon>
        <taxon>Bacteroidota</taxon>
        <taxon>Bacteroidia</taxon>
        <taxon>Bacteroidales</taxon>
        <taxon>Candidatus Cryptobacteroides</taxon>
    </lineage>
</organism>
<gene>
    <name evidence="2" type="ORF">IAB75_05350</name>
</gene>
<dbReference type="Proteomes" id="UP000725002">
    <property type="component" value="Unassembled WGS sequence"/>
</dbReference>